<dbReference type="GeneID" id="19459914"/>
<feature type="region of interest" description="Disordered" evidence="10">
    <location>
        <begin position="138"/>
        <end position="173"/>
    </location>
</feature>
<dbReference type="Proteomes" id="UP000016922">
    <property type="component" value="Unassembled WGS sequence"/>
</dbReference>
<dbReference type="InterPro" id="IPR001841">
    <property type="entry name" value="Znf_RING"/>
</dbReference>
<dbReference type="InterPro" id="IPR013083">
    <property type="entry name" value="Znf_RING/FYVE/PHD"/>
</dbReference>
<dbReference type="SUPFAM" id="SSF57850">
    <property type="entry name" value="RING/U-box"/>
    <property type="match status" value="3"/>
</dbReference>
<evidence type="ECO:0000256" key="10">
    <source>
        <dbReference type="SAM" id="MobiDB-lite"/>
    </source>
</evidence>
<dbReference type="InterPro" id="IPR044066">
    <property type="entry name" value="TRIAD_supradom"/>
</dbReference>
<dbReference type="EC" id="2.3.2.31" evidence="2"/>
<keyword evidence="8" id="KW-0862">Zinc</keyword>
<evidence type="ECO:0000256" key="4">
    <source>
        <dbReference type="ARBA" id="ARBA00022723"/>
    </source>
</evidence>
<evidence type="ECO:0000313" key="13">
    <source>
        <dbReference type="EMBL" id="EPE29696.1"/>
    </source>
</evidence>
<keyword evidence="6 9" id="KW-0863">Zinc-finger</keyword>
<proteinExistence type="predicted"/>
<dbReference type="KEGG" id="glz:GLAREA_00856"/>
<dbReference type="GO" id="GO:0061630">
    <property type="term" value="F:ubiquitin protein ligase activity"/>
    <property type="evidence" value="ECO:0007669"/>
    <property type="project" value="UniProtKB-EC"/>
</dbReference>
<dbReference type="SMART" id="SM00647">
    <property type="entry name" value="IBR"/>
    <property type="match status" value="2"/>
</dbReference>
<keyword evidence="5" id="KW-0677">Repeat</keyword>
<feature type="compositionally biased region" description="Low complexity" evidence="10">
    <location>
        <begin position="156"/>
        <end position="165"/>
    </location>
</feature>
<dbReference type="Pfam" id="PF01485">
    <property type="entry name" value="IBR"/>
    <property type="match status" value="1"/>
</dbReference>
<evidence type="ECO:0000259" key="11">
    <source>
        <dbReference type="PROSITE" id="PS50089"/>
    </source>
</evidence>
<dbReference type="Gene3D" id="1.20.120.1750">
    <property type="match status" value="1"/>
</dbReference>
<organism evidence="13 14">
    <name type="scientific">Glarea lozoyensis (strain ATCC 20868 / MF5171)</name>
    <dbReference type="NCBI Taxonomy" id="1116229"/>
    <lineage>
        <taxon>Eukaryota</taxon>
        <taxon>Fungi</taxon>
        <taxon>Dikarya</taxon>
        <taxon>Ascomycota</taxon>
        <taxon>Pezizomycotina</taxon>
        <taxon>Leotiomycetes</taxon>
        <taxon>Helotiales</taxon>
        <taxon>Helotiaceae</taxon>
        <taxon>Glarea</taxon>
    </lineage>
</organism>
<feature type="compositionally biased region" description="Basic and acidic residues" evidence="10">
    <location>
        <begin position="212"/>
        <end position="228"/>
    </location>
</feature>
<evidence type="ECO:0000313" key="14">
    <source>
        <dbReference type="Proteomes" id="UP000016922"/>
    </source>
</evidence>
<protein>
    <recommendedName>
        <fullName evidence="2">RBR-type E3 ubiquitin transferase</fullName>
        <ecNumber evidence="2">2.3.2.31</ecNumber>
    </recommendedName>
</protein>
<evidence type="ECO:0000256" key="7">
    <source>
        <dbReference type="ARBA" id="ARBA00022786"/>
    </source>
</evidence>
<dbReference type="GO" id="GO:0008270">
    <property type="term" value="F:zinc ion binding"/>
    <property type="evidence" value="ECO:0007669"/>
    <property type="project" value="UniProtKB-KW"/>
</dbReference>
<dbReference type="GO" id="GO:0016567">
    <property type="term" value="P:protein ubiquitination"/>
    <property type="evidence" value="ECO:0007669"/>
    <property type="project" value="InterPro"/>
</dbReference>
<keyword evidence="3" id="KW-0808">Transferase</keyword>
<evidence type="ECO:0000256" key="6">
    <source>
        <dbReference type="ARBA" id="ARBA00022771"/>
    </source>
</evidence>
<dbReference type="InterPro" id="IPR031127">
    <property type="entry name" value="E3_UB_ligase_RBR"/>
</dbReference>
<dbReference type="PANTHER" id="PTHR11685">
    <property type="entry name" value="RBR FAMILY RING FINGER AND IBR DOMAIN-CONTAINING"/>
    <property type="match status" value="1"/>
</dbReference>
<dbReference type="InterPro" id="IPR002867">
    <property type="entry name" value="IBR_dom"/>
</dbReference>
<keyword evidence="4" id="KW-0479">Metal-binding</keyword>
<sequence length="527" mass="60272">MASRSPPFELRKRCLDTFKVPYHRFTRWKLIKVLEHYQQIPRISQCTKEGLFVQLEDYTKANDINQDIDLICRFVKTRLLPGEYSALSLRNFASDRIFHAYSGAEPPGQPSASVSLTDNSDGTDADSIQFNKELEFNAQRIPNSSLDDDTGGGDIGSDSSSWSITDDQDRYRPGFDDELEIEYSILSSPDLKTEYSSDHSDETSESSNRPSPDVKTEYDPEHPDLHLHDSDDATELFRHLDDTHDSDDDSDNDTLHNQLLVMLASIRHEHQTPKSPVQARGQKRQRETRLCIICLDSPDVDLFPEANCSETCAHEINVCTDCLTAHIGTQIRESPLRILCPGCSEPVGYQVVKTYASSEEFDRFERLGLMEAFKDDPSFIMCLGPNCDSGQLHEGGENEPIMECNSCHFKTCFVHKLPWHSGQTCEEYDLDRKEKLDQEAATNELLQRETKTCPNKSCGLHVMKISGCDHMTCHRCRFEFCWLCLAPYQAIRAHGNHYHEKNCRYYFDDTYGPRYEYDSDEESDISL</sequence>
<dbReference type="CDD" id="cd20335">
    <property type="entry name" value="BRcat_RBR"/>
    <property type="match status" value="1"/>
</dbReference>
<evidence type="ECO:0000256" key="8">
    <source>
        <dbReference type="ARBA" id="ARBA00022833"/>
    </source>
</evidence>
<feature type="domain" description="RING-type" evidence="12">
    <location>
        <begin position="287"/>
        <end position="505"/>
    </location>
</feature>
<dbReference type="CDD" id="cd20336">
    <property type="entry name" value="Rcat_RBR"/>
    <property type="match status" value="1"/>
</dbReference>
<evidence type="ECO:0000256" key="9">
    <source>
        <dbReference type="PROSITE-ProRule" id="PRU00175"/>
    </source>
</evidence>
<feature type="domain" description="RING-type" evidence="11">
    <location>
        <begin position="291"/>
        <end position="344"/>
    </location>
</feature>
<dbReference type="PROSITE" id="PS50089">
    <property type="entry name" value="ZF_RING_2"/>
    <property type="match status" value="1"/>
</dbReference>
<dbReference type="eggNOG" id="KOG1815">
    <property type="taxonomic scope" value="Eukaryota"/>
</dbReference>
<gene>
    <name evidence="13" type="ORF">GLAREA_00856</name>
</gene>
<comment type="catalytic activity">
    <reaction evidence="1">
        <text>[E2 ubiquitin-conjugating enzyme]-S-ubiquitinyl-L-cysteine + [acceptor protein]-L-lysine = [E2 ubiquitin-conjugating enzyme]-L-cysteine + [acceptor protein]-N(6)-ubiquitinyl-L-lysine.</text>
        <dbReference type="EC" id="2.3.2.31"/>
    </reaction>
</comment>
<dbReference type="Gene3D" id="3.30.40.10">
    <property type="entry name" value="Zinc/RING finger domain, C3HC4 (zinc finger)"/>
    <property type="match status" value="1"/>
</dbReference>
<dbReference type="RefSeq" id="XP_008083805.1">
    <property type="nucleotide sequence ID" value="XM_008085614.1"/>
</dbReference>
<feature type="region of interest" description="Disordered" evidence="10">
    <location>
        <begin position="103"/>
        <end position="126"/>
    </location>
</feature>
<name>S3DCG4_GLAL2</name>
<evidence type="ECO:0000259" key="12">
    <source>
        <dbReference type="PROSITE" id="PS51873"/>
    </source>
</evidence>
<evidence type="ECO:0000256" key="2">
    <source>
        <dbReference type="ARBA" id="ARBA00012251"/>
    </source>
</evidence>
<keyword evidence="7" id="KW-0833">Ubl conjugation pathway</keyword>
<dbReference type="PROSITE" id="PS51873">
    <property type="entry name" value="TRIAD"/>
    <property type="match status" value="1"/>
</dbReference>
<evidence type="ECO:0000256" key="1">
    <source>
        <dbReference type="ARBA" id="ARBA00001798"/>
    </source>
</evidence>
<evidence type="ECO:0000256" key="3">
    <source>
        <dbReference type="ARBA" id="ARBA00022679"/>
    </source>
</evidence>
<dbReference type="EMBL" id="KE145367">
    <property type="protein sequence ID" value="EPE29696.1"/>
    <property type="molecule type" value="Genomic_DNA"/>
</dbReference>
<keyword evidence="14" id="KW-1185">Reference proteome</keyword>
<reference evidence="13 14" key="1">
    <citation type="journal article" date="2013" name="BMC Genomics">
        <title>Genomics-driven discovery of the pneumocandin biosynthetic gene cluster in the fungus Glarea lozoyensis.</title>
        <authorList>
            <person name="Chen L."/>
            <person name="Yue Q."/>
            <person name="Zhang X."/>
            <person name="Xiang M."/>
            <person name="Wang C."/>
            <person name="Li S."/>
            <person name="Che Y."/>
            <person name="Ortiz-Lopez F.J."/>
            <person name="Bills G.F."/>
            <person name="Liu X."/>
            <person name="An Z."/>
        </authorList>
    </citation>
    <scope>NUCLEOTIDE SEQUENCE [LARGE SCALE GENOMIC DNA]</scope>
    <source>
        <strain evidence="14">ATCC 20868 / MF5171</strain>
    </source>
</reference>
<feature type="compositionally biased region" description="Polar residues" evidence="10">
    <location>
        <begin position="110"/>
        <end position="126"/>
    </location>
</feature>
<dbReference type="AlphaFoldDB" id="S3DCG4"/>
<dbReference type="OrthoDB" id="1431934at2759"/>
<feature type="region of interest" description="Disordered" evidence="10">
    <location>
        <begin position="186"/>
        <end position="228"/>
    </location>
</feature>
<dbReference type="HOGENOM" id="CLU_516825_0_0_1"/>
<accession>S3DCG4</accession>
<dbReference type="Pfam" id="PF22191">
    <property type="entry name" value="IBR_1"/>
    <property type="match status" value="1"/>
</dbReference>
<feature type="compositionally biased region" description="Basic and acidic residues" evidence="10">
    <location>
        <begin position="191"/>
        <end position="202"/>
    </location>
</feature>
<evidence type="ECO:0000256" key="5">
    <source>
        <dbReference type="ARBA" id="ARBA00022737"/>
    </source>
</evidence>